<keyword evidence="2" id="KW-0418">Kinase</keyword>
<feature type="region of interest" description="Disordered" evidence="1">
    <location>
        <begin position="75"/>
        <end position="98"/>
    </location>
</feature>
<reference evidence="2" key="1">
    <citation type="journal article" date="2023" name="Science">
        <title>Elucidation of the pathway for biosynthesis of saponin adjuvants from the soapbark tree.</title>
        <authorList>
            <person name="Reed J."/>
            <person name="Orme A."/>
            <person name="El-Demerdash A."/>
            <person name="Owen C."/>
            <person name="Martin L.B.B."/>
            <person name="Misra R.C."/>
            <person name="Kikuchi S."/>
            <person name="Rejzek M."/>
            <person name="Martin A.C."/>
            <person name="Harkess A."/>
            <person name="Leebens-Mack J."/>
            <person name="Louveau T."/>
            <person name="Stephenson M.J."/>
            <person name="Osbourn A."/>
        </authorList>
    </citation>
    <scope>NUCLEOTIDE SEQUENCE</scope>
    <source>
        <strain evidence="2">S10</strain>
    </source>
</reference>
<feature type="compositionally biased region" description="Polar residues" evidence="1">
    <location>
        <begin position="178"/>
        <end position="203"/>
    </location>
</feature>
<dbReference type="InterPro" id="IPR039615">
    <property type="entry name" value="PKS"/>
</dbReference>
<dbReference type="PANTHER" id="PTHR33781">
    <property type="entry name" value="PROTEIN PHYTOCHROME KINASE SUBSTRATE 1-RELATED"/>
    <property type="match status" value="1"/>
</dbReference>
<accession>A0AAD7VDY1</accession>
<feature type="region of interest" description="Disordered" evidence="1">
    <location>
        <begin position="174"/>
        <end position="203"/>
    </location>
</feature>
<name>A0AAD7VDY1_QUISA</name>
<sequence>MHLSSSYLRPDESSNCQHLTIAPDQWTTDDDSTAEISIFDAHKYFNELSDIDNPKVMISSTSRVSPLVNLNGEHSSDRCGISSVPRRHSSASSSVDGSCGSIRNYRTRSFHAATPTASSEASWNSQTGLLSHPPGTIAVSIRNPPHLHGHKKKSSVSMSTPRWLFRRCPCSGKKSIQVDGNTKTSEPKISTPQRQTTPRLSQNQYARVSVNPNNTNPKTSVEKFPLNNLETVPNKPKSNNIFIKPNNCVDQRQSEQQQIIVTNCHKLSPAETPFPATLQSQRVLTSGRPFIDHAAGFTFPILKPSLTTSSSSSPSMKLQVHNGIDEDPPGDSLEVIRPPDIEPNSVSRKVLIDTDRQNFTYPASPKSRIIDDDLASDASSDLFEIESFSTQTTPTFPIAYRRRDSLDEASNFDDRRLSTNSGFLYGRRSLDEPMTPTITEGYEPSEASIDWSVTTAEGFDRASVNNFSVTASEIAGEITMIRGLNGNGCNRQPEKSRWKSSSGNGLLSCRCEKAVNVGPQPVKFVPVAKEHRGATPLPSRHVSSRPVTANKPSIA</sequence>
<comment type="caution">
    <text evidence="2">The sequence shown here is derived from an EMBL/GenBank/DDBJ whole genome shotgun (WGS) entry which is preliminary data.</text>
</comment>
<dbReference type="Proteomes" id="UP001163823">
    <property type="component" value="Chromosome 4"/>
</dbReference>
<evidence type="ECO:0000313" key="3">
    <source>
        <dbReference type="Proteomes" id="UP001163823"/>
    </source>
</evidence>
<evidence type="ECO:0000256" key="1">
    <source>
        <dbReference type="SAM" id="MobiDB-lite"/>
    </source>
</evidence>
<dbReference type="AlphaFoldDB" id="A0AAD7VDY1"/>
<dbReference type="GO" id="GO:0016301">
    <property type="term" value="F:kinase activity"/>
    <property type="evidence" value="ECO:0007669"/>
    <property type="project" value="UniProtKB-KW"/>
</dbReference>
<keyword evidence="3" id="KW-1185">Reference proteome</keyword>
<feature type="compositionally biased region" description="Polar residues" evidence="1">
    <location>
        <begin position="545"/>
        <end position="555"/>
    </location>
</feature>
<gene>
    <name evidence="2" type="ORF">O6P43_009960</name>
</gene>
<dbReference type="GO" id="GO:0009638">
    <property type="term" value="P:phototropism"/>
    <property type="evidence" value="ECO:0007669"/>
    <property type="project" value="InterPro"/>
</dbReference>
<proteinExistence type="predicted"/>
<dbReference type="EMBL" id="JARAOO010000004">
    <property type="protein sequence ID" value="KAJ7972010.1"/>
    <property type="molecule type" value="Genomic_DNA"/>
</dbReference>
<protein>
    <submittedName>
        <fullName evidence="2">Protein PHYTOCHROME KINASE SUBSTRATE 4</fullName>
    </submittedName>
</protein>
<dbReference type="KEGG" id="qsa:O6P43_009960"/>
<feature type="region of interest" description="Disordered" evidence="1">
    <location>
        <begin position="529"/>
        <end position="555"/>
    </location>
</feature>
<keyword evidence="2" id="KW-0808">Transferase</keyword>
<dbReference type="PANTHER" id="PTHR33781:SF1">
    <property type="entry name" value="PROTEIN PHYTOCHROME KINASE SUBSTRATE 4"/>
    <property type="match status" value="1"/>
</dbReference>
<evidence type="ECO:0000313" key="2">
    <source>
        <dbReference type="EMBL" id="KAJ7972010.1"/>
    </source>
</evidence>
<organism evidence="2 3">
    <name type="scientific">Quillaja saponaria</name>
    <name type="common">Soap bark tree</name>
    <dbReference type="NCBI Taxonomy" id="32244"/>
    <lineage>
        <taxon>Eukaryota</taxon>
        <taxon>Viridiplantae</taxon>
        <taxon>Streptophyta</taxon>
        <taxon>Embryophyta</taxon>
        <taxon>Tracheophyta</taxon>
        <taxon>Spermatophyta</taxon>
        <taxon>Magnoliopsida</taxon>
        <taxon>eudicotyledons</taxon>
        <taxon>Gunneridae</taxon>
        <taxon>Pentapetalae</taxon>
        <taxon>rosids</taxon>
        <taxon>fabids</taxon>
        <taxon>Fabales</taxon>
        <taxon>Quillajaceae</taxon>
        <taxon>Quillaja</taxon>
    </lineage>
</organism>